<dbReference type="RefSeq" id="WP_129224200.1">
    <property type="nucleotide sequence ID" value="NZ_SDOZ01000002.1"/>
</dbReference>
<dbReference type="PROSITE" id="PS51482">
    <property type="entry name" value="DEGV"/>
    <property type="match status" value="1"/>
</dbReference>
<keyword evidence="1" id="KW-0446">Lipid-binding</keyword>
<dbReference type="Pfam" id="PF02645">
    <property type="entry name" value="DegV"/>
    <property type="match status" value="1"/>
</dbReference>
<dbReference type="InterPro" id="IPR003797">
    <property type="entry name" value="DegV"/>
</dbReference>
<evidence type="ECO:0000256" key="1">
    <source>
        <dbReference type="ARBA" id="ARBA00023121"/>
    </source>
</evidence>
<dbReference type="SUPFAM" id="SSF82549">
    <property type="entry name" value="DAK1/DegV-like"/>
    <property type="match status" value="1"/>
</dbReference>
<dbReference type="GO" id="GO:0008289">
    <property type="term" value="F:lipid binding"/>
    <property type="evidence" value="ECO:0007669"/>
    <property type="project" value="UniProtKB-KW"/>
</dbReference>
<dbReference type="Gene3D" id="3.40.50.10170">
    <property type="match status" value="1"/>
</dbReference>
<dbReference type="InterPro" id="IPR050270">
    <property type="entry name" value="DegV_domain_contain"/>
</dbReference>
<name>A0A4Q2KDL8_9FIRM</name>
<evidence type="ECO:0000313" key="3">
    <source>
        <dbReference type="Proteomes" id="UP000291269"/>
    </source>
</evidence>
<dbReference type="PANTHER" id="PTHR33434:SF2">
    <property type="entry name" value="FATTY ACID-BINDING PROTEIN TM_1468"/>
    <property type="match status" value="1"/>
</dbReference>
<comment type="caution">
    <text evidence="2">The sequence shown here is derived from an EMBL/GenBank/DDBJ whole genome shotgun (WGS) entry which is preliminary data.</text>
</comment>
<dbReference type="NCBIfam" id="TIGR00762">
    <property type="entry name" value="DegV"/>
    <property type="match status" value="1"/>
</dbReference>
<gene>
    <name evidence="2" type="ORF">ESZ91_03515</name>
</gene>
<accession>A0A4Q2KDL8</accession>
<dbReference type="AlphaFoldDB" id="A0A4Q2KDL8"/>
<proteinExistence type="predicted"/>
<sequence>MIAIVTDSTVGYSSAEISSRGIVKVVPVNYQIGAKFFEERPSDKNGNFLPLIRGEKCKTAQPALSHFISAFNSLVSAGHEVICIVMSSALSGTYSSAKFAAGEVGGKIYVLDSETVGMGMHLLVDEAVNMINGGFDFEHTVEHLEALKKKIRIVFTVETLDNLRAGGRLISAKGKINFNYKPIFDLYKKLTFRCNARLARDRLQILCEALPDNTRRIIVARCGETKQADELAALIGHRFAHIHVHRRELGPVLSIHTGEGAFGVAFVTQD</sequence>
<dbReference type="OrthoDB" id="9780216at2"/>
<dbReference type="Gene3D" id="3.30.1180.10">
    <property type="match status" value="1"/>
</dbReference>
<dbReference type="InterPro" id="IPR043168">
    <property type="entry name" value="DegV_C"/>
</dbReference>
<evidence type="ECO:0000313" key="2">
    <source>
        <dbReference type="EMBL" id="RXZ61473.1"/>
    </source>
</evidence>
<keyword evidence="3" id="KW-1185">Reference proteome</keyword>
<reference evidence="2 3" key="1">
    <citation type="journal article" date="2019" name="Gut">
        <title>Antibiotics-induced monodominance of a novel gut bacterial order.</title>
        <authorList>
            <person name="Hildebrand F."/>
            <person name="Moitinho-Silva L."/>
            <person name="Blasche S."/>
            <person name="Jahn M.T."/>
            <person name="Gossmann T.I."/>
            <person name="Heuerta-Cepas J."/>
            <person name="Hercog R."/>
            <person name="Luetge M."/>
            <person name="Bahram M."/>
            <person name="Pryszlak A."/>
            <person name="Alves R.J."/>
            <person name="Waszak S.M."/>
            <person name="Zhu A."/>
            <person name="Ye L."/>
            <person name="Costea P.I."/>
            <person name="Aalvink S."/>
            <person name="Belzer C."/>
            <person name="Forslund S.K."/>
            <person name="Sunagawa S."/>
            <person name="Hentschel U."/>
            <person name="Merten C."/>
            <person name="Patil K.R."/>
            <person name="Benes V."/>
            <person name="Bork P."/>
        </authorList>
    </citation>
    <scope>NUCLEOTIDE SEQUENCE [LARGE SCALE GENOMIC DNA]</scope>
    <source>
        <strain evidence="2 3">HDS1380</strain>
    </source>
</reference>
<dbReference type="Proteomes" id="UP000291269">
    <property type="component" value="Unassembled WGS sequence"/>
</dbReference>
<protein>
    <submittedName>
        <fullName evidence="2">DegV family protein</fullName>
    </submittedName>
</protein>
<dbReference type="EMBL" id="SDOZ01000002">
    <property type="protein sequence ID" value="RXZ61473.1"/>
    <property type="molecule type" value="Genomic_DNA"/>
</dbReference>
<organism evidence="2 3">
    <name type="scientific">Candidatus Borkfalkia ceftriaxoniphila</name>
    <dbReference type="NCBI Taxonomy" id="2508949"/>
    <lineage>
        <taxon>Bacteria</taxon>
        <taxon>Bacillati</taxon>
        <taxon>Bacillota</taxon>
        <taxon>Clostridia</taxon>
        <taxon>Christensenellales</taxon>
        <taxon>Christensenellaceae</taxon>
        <taxon>Candidatus Borkfalkia</taxon>
    </lineage>
</organism>
<dbReference type="PANTHER" id="PTHR33434">
    <property type="entry name" value="DEGV DOMAIN-CONTAINING PROTEIN DR_1986-RELATED"/>
    <property type="match status" value="1"/>
</dbReference>